<evidence type="ECO:0000256" key="2">
    <source>
        <dbReference type="ARBA" id="ARBA00022448"/>
    </source>
</evidence>
<dbReference type="InterPro" id="IPR003439">
    <property type="entry name" value="ABC_transporter-like_ATP-bd"/>
</dbReference>
<dbReference type="Pfam" id="PF00005">
    <property type="entry name" value="ABC_tran"/>
    <property type="match status" value="1"/>
</dbReference>
<organism evidence="6 7">
    <name type="scientific">Candidatus Ornithospirochaeta avicola</name>
    <dbReference type="NCBI Taxonomy" id="2840896"/>
    <lineage>
        <taxon>Bacteria</taxon>
        <taxon>Pseudomonadati</taxon>
        <taxon>Spirochaetota</taxon>
        <taxon>Spirochaetia</taxon>
        <taxon>Spirochaetales</taxon>
        <taxon>Spirochaetaceae</taxon>
        <taxon>Spirochaetaceae incertae sedis</taxon>
        <taxon>Candidatus Ornithospirochaeta</taxon>
    </lineage>
</organism>
<dbReference type="FunFam" id="3.40.50.300:FF:000134">
    <property type="entry name" value="Iron-enterobactin ABC transporter ATP-binding protein"/>
    <property type="match status" value="1"/>
</dbReference>
<dbReference type="InterPro" id="IPR050153">
    <property type="entry name" value="Metal_Ion_Import_ABC"/>
</dbReference>
<keyword evidence="2" id="KW-0813">Transport</keyword>
<keyword evidence="3" id="KW-0547">Nucleotide-binding</keyword>
<dbReference type="AlphaFoldDB" id="A0A9D1PUL4"/>
<evidence type="ECO:0000313" key="7">
    <source>
        <dbReference type="Proteomes" id="UP000823936"/>
    </source>
</evidence>
<evidence type="ECO:0000256" key="4">
    <source>
        <dbReference type="ARBA" id="ARBA00022840"/>
    </source>
</evidence>
<evidence type="ECO:0000256" key="3">
    <source>
        <dbReference type="ARBA" id="ARBA00022741"/>
    </source>
</evidence>
<dbReference type="EMBL" id="DXHU01000020">
    <property type="protein sequence ID" value="HIV99174.1"/>
    <property type="molecule type" value="Genomic_DNA"/>
</dbReference>
<dbReference type="SMART" id="SM00382">
    <property type="entry name" value="AAA"/>
    <property type="match status" value="1"/>
</dbReference>
<evidence type="ECO:0000259" key="5">
    <source>
        <dbReference type="PROSITE" id="PS50893"/>
    </source>
</evidence>
<gene>
    <name evidence="6" type="ORF">IAB12_05315</name>
</gene>
<dbReference type="SUPFAM" id="SSF52540">
    <property type="entry name" value="P-loop containing nucleoside triphosphate hydrolases"/>
    <property type="match status" value="1"/>
</dbReference>
<dbReference type="GO" id="GO:0016887">
    <property type="term" value="F:ATP hydrolysis activity"/>
    <property type="evidence" value="ECO:0007669"/>
    <property type="project" value="InterPro"/>
</dbReference>
<dbReference type="InterPro" id="IPR017871">
    <property type="entry name" value="ABC_transporter-like_CS"/>
</dbReference>
<dbReference type="GO" id="GO:0005524">
    <property type="term" value="F:ATP binding"/>
    <property type="evidence" value="ECO:0007669"/>
    <property type="project" value="UniProtKB-KW"/>
</dbReference>
<dbReference type="PROSITE" id="PS50893">
    <property type="entry name" value="ABC_TRANSPORTER_2"/>
    <property type="match status" value="1"/>
</dbReference>
<comment type="similarity">
    <text evidence="1">Belongs to the ABC transporter superfamily.</text>
</comment>
<sequence>MIRIENLSFSYERAKVLENVSINFEENRIYSVMGRNGSGKTTLFRLLLGILKAEEGSISINNMDIKNLSRRELAGCISYIPQISHQEFPFSVLDTVIMGAMRNMSILARPSRSDEKRAEEILSSFGILKLKDKKMNEISGGERQLVLLSRSMMQDSAFILLDEPASSLDYCNQEMLMKRLCEIKKNAGIIFTTHNPEHALNYSDSVVLVKDASVSSYESVSSLLESRALENFFDQEMVIRKLDENKRYICYLR</sequence>
<comment type="caution">
    <text evidence="6">The sequence shown here is derived from an EMBL/GenBank/DDBJ whole genome shotgun (WGS) entry which is preliminary data.</text>
</comment>
<reference evidence="6" key="1">
    <citation type="journal article" date="2021" name="PeerJ">
        <title>Extensive microbial diversity within the chicken gut microbiome revealed by metagenomics and culture.</title>
        <authorList>
            <person name="Gilroy R."/>
            <person name="Ravi A."/>
            <person name="Getino M."/>
            <person name="Pursley I."/>
            <person name="Horton D.L."/>
            <person name="Alikhan N.F."/>
            <person name="Baker D."/>
            <person name="Gharbi K."/>
            <person name="Hall N."/>
            <person name="Watson M."/>
            <person name="Adriaenssens E.M."/>
            <person name="Foster-Nyarko E."/>
            <person name="Jarju S."/>
            <person name="Secka A."/>
            <person name="Antonio M."/>
            <person name="Oren A."/>
            <person name="Chaudhuri R.R."/>
            <person name="La Ragione R."/>
            <person name="Hildebrand F."/>
            <person name="Pallen M.J."/>
        </authorList>
    </citation>
    <scope>NUCLEOTIDE SEQUENCE</scope>
    <source>
        <strain evidence="6">Gambia11-129</strain>
    </source>
</reference>
<keyword evidence="4 6" id="KW-0067">ATP-binding</keyword>
<feature type="domain" description="ABC transporter" evidence="5">
    <location>
        <begin position="2"/>
        <end position="236"/>
    </location>
</feature>
<evidence type="ECO:0000256" key="1">
    <source>
        <dbReference type="ARBA" id="ARBA00005417"/>
    </source>
</evidence>
<protein>
    <submittedName>
        <fullName evidence="6">ABC transporter ATP-binding protein</fullName>
    </submittedName>
</protein>
<dbReference type="Proteomes" id="UP000823936">
    <property type="component" value="Unassembled WGS sequence"/>
</dbReference>
<dbReference type="PANTHER" id="PTHR42734:SF6">
    <property type="entry name" value="MOLYBDATE IMPORT ATP-BINDING PROTEIN MOLC"/>
    <property type="match status" value="1"/>
</dbReference>
<reference evidence="6" key="2">
    <citation type="submission" date="2021-04" db="EMBL/GenBank/DDBJ databases">
        <authorList>
            <person name="Gilroy R."/>
        </authorList>
    </citation>
    <scope>NUCLEOTIDE SEQUENCE</scope>
    <source>
        <strain evidence="6">Gambia11-129</strain>
    </source>
</reference>
<proteinExistence type="inferred from homology"/>
<dbReference type="InterPro" id="IPR003593">
    <property type="entry name" value="AAA+_ATPase"/>
</dbReference>
<name>A0A9D1PUL4_9SPIO</name>
<dbReference type="PROSITE" id="PS00211">
    <property type="entry name" value="ABC_TRANSPORTER_1"/>
    <property type="match status" value="1"/>
</dbReference>
<accession>A0A9D1PUL4</accession>
<dbReference type="Gene3D" id="3.40.50.300">
    <property type="entry name" value="P-loop containing nucleotide triphosphate hydrolases"/>
    <property type="match status" value="1"/>
</dbReference>
<evidence type="ECO:0000313" key="6">
    <source>
        <dbReference type="EMBL" id="HIV99174.1"/>
    </source>
</evidence>
<dbReference type="PANTHER" id="PTHR42734">
    <property type="entry name" value="METAL TRANSPORT SYSTEM ATP-BINDING PROTEIN TM_0124-RELATED"/>
    <property type="match status" value="1"/>
</dbReference>
<dbReference type="CDD" id="cd03214">
    <property type="entry name" value="ABC_Iron-Siderophores_B12_Hemin"/>
    <property type="match status" value="1"/>
</dbReference>
<dbReference type="InterPro" id="IPR027417">
    <property type="entry name" value="P-loop_NTPase"/>
</dbReference>